<organism evidence="1 2">
    <name type="scientific">Acetobacter thailandicus</name>
    <dbReference type="NCBI Taxonomy" id="1502842"/>
    <lineage>
        <taxon>Bacteria</taxon>
        <taxon>Pseudomonadati</taxon>
        <taxon>Pseudomonadota</taxon>
        <taxon>Alphaproteobacteria</taxon>
        <taxon>Acetobacterales</taxon>
        <taxon>Acetobacteraceae</taxon>
        <taxon>Acetobacter</taxon>
    </lineage>
</organism>
<keyword evidence="2" id="KW-1185">Reference proteome</keyword>
<comment type="caution">
    <text evidence="1">The sequence shown here is derived from an EMBL/GenBank/DDBJ whole genome shotgun (WGS) entry which is preliminary data.</text>
</comment>
<accession>A0ABT3QBN1</accession>
<evidence type="ECO:0008006" key="3">
    <source>
        <dbReference type="Google" id="ProtNLM"/>
    </source>
</evidence>
<protein>
    <recommendedName>
        <fullName evidence="3">DUF1150 domain-containing protein</fullName>
    </recommendedName>
</protein>
<sequence>MKVTTHNGKIVLAPDQQAMLLNTQDLSEHQFLIMGLTNVAYVRPSVTADGHAAWAIHAADGALLSVVDDIEAASRIISKNDMVTAGLQ</sequence>
<dbReference type="EMBL" id="JAPIUZ010000001">
    <property type="protein sequence ID" value="MCX2562702.1"/>
    <property type="molecule type" value="Genomic_DNA"/>
</dbReference>
<name>A0ABT3QBN1_9PROT</name>
<evidence type="ECO:0000313" key="1">
    <source>
        <dbReference type="EMBL" id="MCX2562702.1"/>
    </source>
</evidence>
<evidence type="ECO:0000313" key="2">
    <source>
        <dbReference type="Proteomes" id="UP001301152"/>
    </source>
</evidence>
<gene>
    <name evidence="1" type="ORF">OQ497_01795</name>
</gene>
<dbReference type="RefSeq" id="WP_086553357.1">
    <property type="nucleotide sequence ID" value="NZ_JAERKX010000001.1"/>
</dbReference>
<proteinExistence type="predicted"/>
<reference evidence="1 2" key="1">
    <citation type="submission" date="2022-11" db="EMBL/GenBank/DDBJ databases">
        <title>Genome sequencing of Acetobacter type strain.</title>
        <authorList>
            <person name="Heo J."/>
            <person name="Lee D."/>
            <person name="Han B.-H."/>
            <person name="Hong S.-B."/>
            <person name="Kwon S.-W."/>
        </authorList>
    </citation>
    <scope>NUCLEOTIDE SEQUENCE [LARGE SCALE GENOMIC DNA]</scope>
    <source>
        <strain evidence="1 2">KACC 21253</strain>
    </source>
</reference>
<dbReference type="Proteomes" id="UP001301152">
    <property type="component" value="Unassembled WGS sequence"/>
</dbReference>